<dbReference type="Gene3D" id="1.10.1740.10">
    <property type="match status" value="1"/>
</dbReference>
<accession>A0ABV9NUP9</accession>
<dbReference type="CDD" id="cd06171">
    <property type="entry name" value="Sigma70_r4"/>
    <property type="match status" value="1"/>
</dbReference>
<evidence type="ECO:0000256" key="4">
    <source>
        <dbReference type="ARBA" id="ARBA00023163"/>
    </source>
</evidence>
<dbReference type="InterPro" id="IPR014284">
    <property type="entry name" value="RNA_pol_sigma-70_dom"/>
</dbReference>
<dbReference type="SUPFAM" id="SSF88946">
    <property type="entry name" value="Sigma2 domain of RNA polymerase sigma factors"/>
    <property type="match status" value="1"/>
</dbReference>
<keyword evidence="3" id="KW-0731">Sigma factor</keyword>
<dbReference type="InterPro" id="IPR039425">
    <property type="entry name" value="RNA_pol_sigma-70-like"/>
</dbReference>
<dbReference type="Pfam" id="PF04542">
    <property type="entry name" value="Sigma70_r2"/>
    <property type="match status" value="1"/>
</dbReference>
<keyword evidence="4" id="KW-0804">Transcription</keyword>
<evidence type="ECO:0000259" key="6">
    <source>
        <dbReference type="Pfam" id="PF08281"/>
    </source>
</evidence>
<dbReference type="PANTHER" id="PTHR43133">
    <property type="entry name" value="RNA POLYMERASE ECF-TYPE SIGMA FACTO"/>
    <property type="match status" value="1"/>
</dbReference>
<dbReference type="Pfam" id="PF08281">
    <property type="entry name" value="Sigma70_r4_2"/>
    <property type="match status" value="1"/>
</dbReference>
<keyword evidence="2" id="KW-0805">Transcription regulation</keyword>
<protein>
    <submittedName>
        <fullName evidence="7">Sigma-70 family RNA polymerase sigma factor</fullName>
    </submittedName>
</protein>
<evidence type="ECO:0000256" key="3">
    <source>
        <dbReference type="ARBA" id="ARBA00023082"/>
    </source>
</evidence>
<dbReference type="InterPro" id="IPR013324">
    <property type="entry name" value="RNA_pol_sigma_r3/r4-like"/>
</dbReference>
<keyword evidence="8" id="KW-1185">Reference proteome</keyword>
<evidence type="ECO:0000313" key="7">
    <source>
        <dbReference type="EMBL" id="MFC4735269.1"/>
    </source>
</evidence>
<reference evidence="8" key="1">
    <citation type="journal article" date="2019" name="Int. J. Syst. Evol. Microbiol.">
        <title>The Global Catalogue of Microorganisms (GCM) 10K type strain sequencing project: providing services to taxonomists for standard genome sequencing and annotation.</title>
        <authorList>
            <consortium name="The Broad Institute Genomics Platform"/>
            <consortium name="The Broad Institute Genome Sequencing Center for Infectious Disease"/>
            <person name="Wu L."/>
            <person name="Ma J."/>
        </authorList>
    </citation>
    <scope>NUCLEOTIDE SEQUENCE [LARGE SCALE GENOMIC DNA]</scope>
    <source>
        <strain evidence="8">JCM 12165</strain>
    </source>
</reference>
<dbReference type="InterPro" id="IPR007627">
    <property type="entry name" value="RNA_pol_sigma70_r2"/>
</dbReference>
<gene>
    <name evidence="7" type="ORF">ACFO4L_01610</name>
</gene>
<feature type="domain" description="RNA polymerase sigma factor 70 region 4 type 2" evidence="6">
    <location>
        <begin position="117"/>
        <end position="169"/>
    </location>
</feature>
<evidence type="ECO:0000256" key="1">
    <source>
        <dbReference type="ARBA" id="ARBA00010641"/>
    </source>
</evidence>
<dbReference type="Proteomes" id="UP001595896">
    <property type="component" value="Unassembled WGS sequence"/>
</dbReference>
<sequence length="180" mass="20750">MESSDAIDITLPVDRSLIIEELMNEYGDAIVRLSFTYTNNAAAAEDLTQEIFIKCYEKLPTFNQQASLKTWLFKIAINHCKDHVRSWHFRKVALFDKLLPGQTKPLEDDIISREESNALASAVMKLPIPLREAVYFHYYEELTVKQIAELTNGNANTIKSRLKKARERLRGLTGGYYYEK</sequence>
<evidence type="ECO:0000313" key="8">
    <source>
        <dbReference type="Proteomes" id="UP001595896"/>
    </source>
</evidence>
<dbReference type="SUPFAM" id="SSF88659">
    <property type="entry name" value="Sigma3 and sigma4 domains of RNA polymerase sigma factors"/>
    <property type="match status" value="1"/>
</dbReference>
<dbReference type="Gene3D" id="1.10.10.10">
    <property type="entry name" value="Winged helix-like DNA-binding domain superfamily/Winged helix DNA-binding domain"/>
    <property type="match status" value="1"/>
</dbReference>
<dbReference type="NCBIfam" id="TIGR02937">
    <property type="entry name" value="sigma70-ECF"/>
    <property type="match status" value="1"/>
</dbReference>
<comment type="similarity">
    <text evidence="1">Belongs to the sigma-70 factor family. ECF subfamily.</text>
</comment>
<comment type="caution">
    <text evidence="7">The sequence shown here is derived from an EMBL/GenBank/DDBJ whole genome shotgun (WGS) entry which is preliminary data.</text>
</comment>
<dbReference type="InterPro" id="IPR013325">
    <property type="entry name" value="RNA_pol_sigma_r2"/>
</dbReference>
<evidence type="ECO:0000256" key="2">
    <source>
        <dbReference type="ARBA" id="ARBA00023015"/>
    </source>
</evidence>
<name>A0ABV9NUP9_9BACI</name>
<proteinExistence type="inferred from homology"/>
<dbReference type="InterPro" id="IPR036388">
    <property type="entry name" value="WH-like_DNA-bd_sf"/>
</dbReference>
<dbReference type="RefSeq" id="WP_377907892.1">
    <property type="nucleotide sequence ID" value="NZ_JBHSGK010000003.1"/>
</dbReference>
<organism evidence="7 8">
    <name type="scientific">Bacillus daqingensis</name>
    <dbReference type="NCBI Taxonomy" id="872396"/>
    <lineage>
        <taxon>Bacteria</taxon>
        <taxon>Bacillati</taxon>
        <taxon>Bacillota</taxon>
        <taxon>Bacilli</taxon>
        <taxon>Bacillales</taxon>
        <taxon>Bacillaceae</taxon>
        <taxon>Bacillus</taxon>
    </lineage>
</organism>
<dbReference type="PANTHER" id="PTHR43133:SF60">
    <property type="entry name" value="RNA POLYMERASE SIGMA FACTOR SIGV"/>
    <property type="match status" value="1"/>
</dbReference>
<evidence type="ECO:0000259" key="5">
    <source>
        <dbReference type="Pfam" id="PF04542"/>
    </source>
</evidence>
<dbReference type="NCBIfam" id="NF006930">
    <property type="entry name" value="PRK09415.1"/>
    <property type="match status" value="1"/>
</dbReference>
<feature type="domain" description="RNA polymerase sigma-70 region 2" evidence="5">
    <location>
        <begin position="22"/>
        <end position="86"/>
    </location>
</feature>
<dbReference type="EMBL" id="JBHSGK010000003">
    <property type="protein sequence ID" value="MFC4735269.1"/>
    <property type="molecule type" value="Genomic_DNA"/>
</dbReference>
<dbReference type="InterPro" id="IPR013249">
    <property type="entry name" value="RNA_pol_sigma70_r4_t2"/>
</dbReference>